<proteinExistence type="predicted"/>
<protein>
    <recommendedName>
        <fullName evidence="3">Nuclease</fullName>
    </recommendedName>
</protein>
<keyword evidence="2" id="KW-1185">Reference proteome</keyword>
<organism evidence="1 2">
    <name type="scientific">Erythrobacter fulvus</name>
    <dbReference type="NCBI Taxonomy" id="2987523"/>
    <lineage>
        <taxon>Bacteria</taxon>
        <taxon>Pseudomonadati</taxon>
        <taxon>Pseudomonadota</taxon>
        <taxon>Alphaproteobacteria</taxon>
        <taxon>Sphingomonadales</taxon>
        <taxon>Erythrobacteraceae</taxon>
        <taxon>Erythrobacter/Porphyrobacter group</taxon>
        <taxon>Erythrobacter</taxon>
    </lineage>
</organism>
<reference evidence="1 2" key="1">
    <citation type="submission" date="2022-10" db="EMBL/GenBank/DDBJ databases">
        <title>Erythrobacter sp. sf7 Genome sequencing.</title>
        <authorList>
            <person name="Park S."/>
        </authorList>
    </citation>
    <scope>NUCLEOTIDE SEQUENCE [LARGE SCALE GENOMIC DNA]</scope>
    <source>
        <strain evidence="2">sf7</strain>
    </source>
</reference>
<evidence type="ECO:0000313" key="2">
    <source>
        <dbReference type="Proteomes" id="UP001216558"/>
    </source>
</evidence>
<dbReference type="EMBL" id="JAQQXQ010000002">
    <property type="protein sequence ID" value="MDC8753854.1"/>
    <property type="molecule type" value="Genomic_DNA"/>
</dbReference>
<dbReference type="SUPFAM" id="SSF50199">
    <property type="entry name" value="Staphylococcal nuclease"/>
    <property type="match status" value="1"/>
</dbReference>
<accession>A0ABT5JMX5</accession>
<dbReference type="InterPro" id="IPR035437">
    <property type="entry name" value="SNase_OB-fold_sf"/>
</dbReference>
<comment type="caution">
    <text evidence="1">The sequence shown here is derived from an EMBL/GenBank/DDBJ whole genome shotgun (WGS) entry which is preliminary data.</text>
</comment>
<evidence type="ECO:0000313" key="1">
    <source>
        <dbReference type="EMBL" id="MDC8753854.1"/>
    </source>
</evidence>
<sequence>MISALLMILSPVPAGQVFTCTPTHVWDGDGPIWCEEGPRIRLSGIAARELDGTCSPGHPCPAASAEAARDALVNLLGTRTGVGRHGHILVTGPALTCRSDGSGGGDRTAAWCVSPRTGDINCAMVRGGWALRWERFWRGHRCP</sequence>
<evidence type="ECO:0008006" key="3">
    <source>
        <dbReference type="Google" id="ProtNLM"/>
    </source>
</evidence>
<name>A0ABT5JMX5_9SPHN</name>
<dbReference type="Gene3D" id="2.40.50.90">
    <property type="match status" value="1"/>
</dbReference>
<gene>
    <name evidence="1" type="ORF">OIK40_04265</name>
</gene>
<dbReference type="Proteomes" id="UP001216558">
    <property type="component" value="Unassembled WGS sequence"/>
</dbReference>